<dbReference type="Proteomes" id="UP000189935">
    <property type="component" value="Chromosome I"/>
</dbReference>
<protein>
    <recommendedName>
        <fullName evidence="2">Tlde1 domain-containing protein</fullName>
    </recommendedName>
</protein>
<dbReference type="InterPro" id="IPR021225">
    <property type="entry name" value="Tlde1_dom"/>
</dbReference>
<name>A0A1M7D0P6_9BRAD</name>
<dbReference type="Pfam" id="PF10908">
    <property type="entry name" value="Tlde1_dom"/>
    <property type="match status" value="1"/>
</dbReference>
<evidence type="ECO:0000256" key="1">
    <source>
        <dbReference type="SAM" id="MobiDB-lite"/>
    </source>
</evidence>
<evidence type="ECO:0000259" key="2">
    <source>
        <dbReference type="Pfam" id="PF10908"/>
    </source>
</evidence>
<proteinExistence type="predicted"/>
<dbReference type="EMBL" id="LT670844">
    <property type="protein sequence ID" value="SHL73034.1"/>
    <property type="molecule type" value="Genomic_DNA"/>
</dbReference>
<feature type="domain" description="Tlde1" evidence="2">
    <location>
        <begin position="251"/>
        <end position="353"/>
    </location>
</feature>
<dbReference type="AlphaFoldDB" id="A0A1M7D0P6"/>
<sequence length="368" mass="39103">MVLGSVAFGDLMAFDAAIADGLLSRRRMGWSETAALAFAALALVLGAAAWISDSDQATALASAALPRAPDRISFDDRFSPLSSSDSPAGDLALQPPDRFVQAAVELRFRYAKGMLARQLMSRDWHTAFVDQVGLDEGKSHESKIDEAKADESKPPAPAGIPLPRSRPATADLESRPGSALAQADNTARPDDRTLLQKLSDLLPGRITLASLTPEGGLFRQGPGLASLGYDKLTAIYDISAHAVYLPNGLSLEAHSGIGSLKDDPEHANVPNTGATPPAAYELKPRERLFHGVQALRMIPAEGSTTNGRSGLLAHSYMLGPNGDSNGCVSIRNYDRFLRAFNDGEINRLVVVPSLSSALLAAQRLNTQL</sequence>
<gene>
    <name evidence="3" type="ORF">SAMN05444159_6668</name>
</gene>
<accession>A0A1M7D0P6</accession>
<feature type="compositionally biased region" description="Basic and acidic residues" evidence="1">
    <location>
        <begin position="136"/>
        <end position="153"/>
    </location>
</feature>
<reference evidence="3 4" key="1">
    <citation type="submission" date="2016-11" db="EMBL/GenBank/DDBJ databases">
        <authorList>
            <person name="Jaros S."/>
            <person name="Januszkiewicz K."/>
            <person name="Wedrychowicz H."/>
        </authorList>
    </citation>
    <scope>NUCLEOTIDE SEQUENCE [LARGE SCALE GENOMIC DNA]</scope>
    <source>
        <strain evidence="3 4">GAS499</strain>
    </source>
</reference>
<feature type="region of interest" description="Disordered" evidence="1">
    <location>
        <begin position="136"/>
        <end position="190"/>
    </location>
</feature>
<evidence type="ECO:0000313" key="3">
    <source>
        <dbReference type="EMBL" id="SHL73034.1"/>
    </source>
</evidence>
<evidence type="ECO:0000313" key="4">
    <source>
        <dbReference type="Proteomes" id="UP000189935"/>
    </source>
</evidence>
<organism evidence="3 4">
    <name type="scientific">Bradyrhizobium lablabi</name>
    <dbReference type="NCBI Taxonomy" id="722472"/>
    <lineage>
        <taxon>Bacteria</taxon>
        <taxon>Pseudomonadati</taxon>
        <taxon>Pseudomonadota</taxon>
        <taxon>Alphaproteobacteria</taxon>
        <taxon>Hyphomicrobiales</taxon>
        <taxon>Nitrobacteraceae</taxon>
        <taxon>Bradyrhizobium</taxon>
    </lineage>
</organism>